<keyword evidence="2" id="KW-1185">Reference proteome</keyword>
<reference evidence="1 2" key="1">
    <citation type="submission" date="2016-03" db="EMBL/GenBank/DDBJ databases">
        <title>Cyphomyrmex costatus WGS genome.</title>
        <authorList>
            <person name="Nygaard S."/>
            <person name="Hu H."/>
            <person name="Boomsma J."/>
            <person name="Zhang G."/>
        </authorList>
    </citation>
    <scope>NUCLEOTIDE SEQUENCE [LARGE SCALE GENOMIC DNA]</scope>
    <source>
        <strain evidence="1">MS0001</strain>
        <tissue evidence="1">Whole body</tissue>
    </source>
</reference>
<dbReference type="AlphaFoldDB" id="A0A151INU7"/>
<organism evidence="1 2">
    <name type="scientific">Cyphomyrmex costatus</name>
    <dbReference type="NCBI Taxonomy" id="456900"/>
    <lineage>
        <taxon>Eukaryota</taxon>
        <taxon>Metazoa</taxon>
        <taxon>Ecdysozoa</taxon>
        <taxon>Arthropoda</taxon>
        <taxon>Hexapoda</taxon>
        <taxon>Insecta</taxon>
        <taxon>Pterygota</taxon>
        <taxon>Neoptera</taxon>
        <taxon>Endopterygota</taxon>
        <taxon>Hymenoptera</taxon>
        <taxon>Apocrita</taxon>
        <taxon>Aculeata</taxon>
        <taxon>Formicoidea</taxon>
        <taxon>Formicidae</taxon>
        <taxon>Myrmicinae</taxon>
        <taxon>Cyphomyrmex</taxon>
    </lineage>
</organism>
<name>A0A151INU7_9HYME</name>
<protein>
    <submittedName>
        <fullName evidence="1">Uncharacterized protein</fullName>
    </submittedName>
</protein>
<evidence type="ECO:0000313" key="2">
    <source>
        <dbReference type="Proteomes" id="UP000078542"/>
    </source>
</evidence>
<gene>
    <name evidence="1" type="ORF">ALC62_01944</name>
</gene>
<sequence length="68" mass="7803">MSLTLTLSGKNSVLAANYYELQAINEFLKRAILRKRPRPDLLDIPFARCVVTQRAMTTMTTTWVESTR</sequence>
<accession>A0A151INU7</accession>
<dbReference type="Proteomes" id="UP000078542">
    <property type="component" value="Unassembled WGS sequence"/>
</dbReference>
<proteinExistence type="predicted"/>
<dbReference type="EMBL" id="KQ976914">
    <property type="protein sequence ID" value="KYN07136.1"/>
    <property type="molecule type" value="Genomic_DNA"/>
</dbReference>
<evidence type="ECO:0000313" key="1">
    <source>
        <dbReference type="EMBL" id="KYN07136.1"/>
    </source>
</evidence>